<proteinExistence type="predicted"/>
<evidence type="ECO:0000313" key="2">
    <source>
        <dbReference type="Proteomes" id="UP000316639"/>
    </source>
</evidence>
<protein>
    <recommendedName>
        <fullName evidence="3">Phage-related protein</fullName>
    </recommendedName>
</protein>
<dbReference type="AlphaFoldDB" id="A0A563EK79"/>
<evidence type="ECO:0000313" key="1">
    <source>
        <dbReference type="EMBL" id="TWP47436.1"/>
    </source>
</evidence>
<name>A0A563EK79_9PSEU</name>
<keyword evidence="2" id="KW-1185">Reference proteome</keyword>
<dbReference type="RefSeq" id="WP_146357910.1">
    <property type="nucleotide sequence ID" value="NZ_VOBR01000026.1"/>
</dbReference>
<sequence length="963" mass="99369">MPSLQGLGRHVREAINEAERGAPDISLGAQIQTALVRAQLRALAAEGDQTAIQLLAKLDAAPAEREAAALRERLNKHVVRIGVVLDKSFTGSLRGLAQLDHAVTRTTGEITRHTATVGAATLKYAAFAGVLAQAISLTGGLGAAAATASGSLLVLPAVGIAAAAALNTLRLGVDGLSDALKAETTTDYAKAVEKFPPAMRETTDAVRALRPQLDGLQLDVQSRLFAALGGEVTRLGGTYLPVLRHGLADVAGGFNHAAHEVALFAREGRTVDDVRLILDNTGQSVRALSGGAAPLLRALRDIAAVGSDFLPGFASGFADAATSFAEFISHARETGQLREWLSAGLSALSDFFTTLGNVAGIVFTVLQAANTHGAGLLQTLSALTGSVLAFLRSTEGTVALQQFFTGLSAAGAGLLTLLGAIGRAVAADVVPAIGQLGPVVGQAFALLAAGAEPAAKILAALAPLAGVAAHALAALLVPALGAVSGMVAELAPVVGQLVAELVGGALADTIRELTPELIELARAAAPLVVQIGRLLVQAVRTATPALVELLGALVPIAAELGGALLEAIAAVLPLIAQLAGVWTDVLLTAWEAARPVLPVLVEAVRALAEALSTGLAAATPQLVQIGQLLGQTLATALTGLLPLLPPLVEALVRFWAEGLLPMTPLLLQLVAELLPSLIPLLVELLPVVLQAIQIMTVWNAGLLKLAAIFTDHVIPVLRYWLDEVVRPVFRNVVDVVSGALRIVQGVINFALGAITGNWDRAWSGLREAVSGAWSFVRSGVELGVRSLLGFLGGLPGQMLGALGDLGSLLLEAGKNVIRGLLRGIESMIGSVRSKLSELTDLLPDWKGPPTRDAKLLHANGVLIMRSLVDGFESEEPAVRRYLTDLIGRLPALVAPASAVQPDSVVPHRFNPSTSQGVRSTTSEDVAALVDAVRELAARPVVVQVGATEIARATAEGTQVLSRR</sequence>
<comment type="caution">
    <text evidence="1">The sequence shown here is derived from an EMBL/GenBank/DDBJ whole genome shotgun (WGS) entry which is preliminary data.</text>
</comment>
<dbReference type="Proteomes" id="UP000316639">
    <property type="component" value="Unassembled WGS sequence"/>
</dbReference>
<organism evidence="1 2">
    <name type="scientific">Lentzea tibetensis</name>
    <dbReference type="NCBI Taxonomy" id="2591470"/>
    <lineage>
        <taxon>Bacteria</taxon>
        <taxon>Bacillati</taxon>
        <taxon>Actinomycetota</taxon>
        <taxon>Actinomycetes</taxon>
        <taxon>Pseudonocardiales</taxon>
        <taxon>Pseudonocardiaceae</taxon>
        <taxon>Lentzea</taxon>
    </lineage>
</organism>
<accession>A0A563EK79</accession>
<reference evidence="1 2" key="1">
    <citation type="submission" date="2019-07" db="EMBL/GenBank/DDBJ databases">
        <title>Lentzea xizangensis sp. nov., isolated from Qinghai-Tibetan Plateau Soils.</title>
        <authorList>
            <person name="Huang J."/>
        </authorList>
    </citation>
    <scope>NUCLEOTIDE SEQUENCE [LARGE SCALE GENOMIC DNA]</scope>
    <source>
        <strain evidence="1 2">FXJ1.1311</strain>
    </source>
</reference>
<evidence type="ECO:0008006" key="3">
    <source>
        <dbReference type="Google" id="ProtNLM"/>
    </source>
</evidence>
<gene>
    <name evidence="1" type="ORF">FKR81_32515</name>
</gene>
<dbReference type="EMBL" id="VOBR01000026">
    <property type="protein sequence ID" value="TWP47436.1"/>
    <property type="molecule type" value="Genomic_DNA"/>
</dbReference>
<dbReference type="OrthoDB" id="3404808at2"/>